<reference evidence="3" key="2">
    <citation type="submission" date="2017-12" db="EMBL/GenBank/DDBJ databases">
        <title>Genome sequence of the Bar-tailed Godwit (Limosa lapponica baueri).</title>
        <authorList>
            <person name="Lima N.C.B."/>
            <person name="Parody-Merino A.M."/>
            <person name="Battley P.F."/>
            <person name="Fidler A.E."/>
            <person name="Prosdocimi F."/>
        </authorList>
    </citation>
    <scope>NUCLEOTIDE SEQUENCE [LARGE SCALE GENOMIC DNA]</scope>
</reference>
<sequence>MKLCSSSQERGVKICKSNNSADTKVSEEGMRGDGPGARANIPLQLVVKTMVTEEITRKGALLGLILTNKEGLVGDVKVKGSLGCNDQEMEEFKILRAGSKETEAPTSGHRNIGPQHQRPGLLERAEKLLGLIVNSWLHTYCVFPVAYQKNSVTLTSMQGNDIVIIRFSLMGFNYQILLEILATRTPDVDKIEDPLL</sequence>
<protein>
    <submittedName>
        <fullName evidence="2">Uncharacterized protein</fullName>
    </submittedName>
</protein>
<accession>A0A2I0UIG5</accession>
<gene>
    <name evidence="2" type="ORF">llap_3846</name>
</gene>
<evidence type="ECO:0000313" key="2">
    <source>
        <dbReference type="EMBL" id="PKU45845.1"/>
    </source>
</evidence>
<organism evidence="2 3">
    <name type="scientific">Limosa lapponica baueri</name>
    <dbReference type="NCBI Taxonomy" id="1758121"/>
    <lineage>
        <taxon>Eukaryota</taxon>
        <taxon>Metazoa</taxon>
        <taxon>Chordata</taxon>
        <taxon>Craniata</taxon>
        <taxon>Vertebrata</taxon>
        <taxon>Euteleostomi</taxon>
        <taxon>Archelosauria</taxon>
        <taxon>Archosauria</taxon>
        <taxon>Dinosauria</taxon>
        <taxon>Saurischia</taxon>
        <taxon>Theropoda</taxon>
        <taxon>Coelurosauria</taxon>
        <taxon>Aves</taxon>
        <taxon>Neognathae</taxon>
        <taxon>Neoaves</taxon>
        <taxon>Charadriiformes</taxon>
        <taxon>Scolopacidae</taxon>
        <taxon>Limosa</taxon>
    </lineage>
</organism>
<reference evidence="3" key="1">
    <citation type="submission" date="2017-11" db="EMBL/GenBank/DDBJ databases">
        <authorList>
            <person name="Lima N.C."/>
            <person name="Parody-Merino A.M."/>
            <person name="Battley P.F."/>
            <person name="Fidler A.E."/>
            <person name="Prosdocimi F."/>
        </authorList>
    </citation>
    <scope>NUCLEOTIDE SEQUENCE [LARGE SCALE GENOMIC DNA]</scope>
</reference>
<dbReference type="AlphaFoldDB" id="A0A2I0UIG5"/>
<name>A0A2I0UIG5_LIMLA</name>
<evidence type="ECO:0000256" key="1">
    <source>
        <dbReference type="SAM" id="MobiDB-lite"/>
    </source>
</evidence>
<dbReference type="Proteomes" id="UP000233556">
    <property type="component" value="Unassembled WGS sequence"/>
</dbReference>
<dbReference type="EMBL" id="KZ505739">
    <property type="protein sequence ID" value="PKU45845.1"/>
    <property type="molecule type" value="Genomic_DNA"/>
</dbReference>
<proteinExistence type="predicted"/>
<keyword evidence="3" id="KW-1185">Reference proteome</keyword>
<evidence type="ECO:0000313" key="3">
    <source>
        <dbReference type="Proteomes" id="UP000233556"/>
    </source>
</evidence>
<feature type="region of interest" description="Disordered" evidence="1">
    <location>
        <begin position="16"/>
        <end position="36"/>
    </location>
</feature>